<dbReference type="InterPro" id="IPR013317">
    <property type="entry name" value="DnaA_dom"/>
</dbReference>
<reference evidence="3" key="1">
    <citation type="submission" date="2021-04" db="EMBL/GenBank/DDBJ databases">
        <title>Draft genome sequence data of methanotrophic Methylovulum sp. strain S1L and Methylomonas sp. strain S2AM isolated from boreal lake water columns.</title>
        <authorList>
            <person name="Rissanen A.J."/>
            <person name="Mangayil R."/>
            <person name="Svenning M.M."/>
            <person name="Khanongnuch R."/>
        </authorList>
    </citation>
    <scope>NUCLEOTIDE SEQUENCE</scope>
    <source>
        <strain evidence="3">S2AM</strain>
    </source>
</reference>
<dbReference type="AlphaFoldDB" id="A0A975MNR0"/>
<accession>A0A975MNR0</accession>
<name>A0A975MNR0_9GAMM</name>
<dbReference type="PANTHER" id="PTHR30050:SF5">
    <property type="entry name" value="DNAA REGULATORY INACTIVATOR HDA"/>
    <property type="match status" value="1"/>
</dbReference>
<dbReference type="GO" id="GO:0006270">
    <property type="term" value="P:DNA replication initiation"/>
    <property type="evidence" value="ECO:0007669"/>
    <property type="project" value="TreeGrafter"/>
</dbReference>
<evidence type="ECO:0000259" key="1">
    <source>
        <dbReference type="Pfam" id="PF00308"/>
    </source>
</evidence>
<dbReference type="Gene3D" id="3.40.50.300">
    <property type="entry name" value="P-loop containing nucleotide triphosphate hydrolases"/>
    <property type="match status" value="1"/>
</dbReference>
<dbReference type="Gene3D" id="1.10.8.60">
    <property type="match status" value="1"/>
</dbReference>
<feature type="domain" description="Hda lid" evidence="2">
    <location>
        <begin position="164"/>
        <end position="228"/>
    </location>
</feature>
<protein>
    <submittedName>
        <fullName evidence="3">DnaA regulatory inactivator Hda</fullName>
    </submittedName>
</protein>
<dbReference type="GO" id="GO:0032297">
    <property type="term" value="P:negative regulation of DNA-templated DNA replication initiation"/>
    <property type="evidence" value="ECO:0007669"/>
    <property type="project" value="InterPro"/>
</dbReference>
<gene>
    <name evidence="3" type="primary">hda</name>
    <name evidence="3" type="ORF">KEF85_15495</name>
</gene>
<keyword evidence="4" id="KW-1185">Reference proteome</keyword>
<dbReference type="EMBL" id="CP073754">
    <property type="protein sequence ID" value="QWF70704.1"/>
    <property type="molecule type" value="Genomic_DNA"/>
</dbReference>
<proteinExistence type="predicted"/>
<organism evidence="3 4">
    <name type="scientific">Methylomonas paludis</name>
    <dbReference type="NCBI Taxonomy" id="1173101"/>
    <lineage>
        <taxon>Bacteria</taxon>
        <taxon>Pseudomonadati</taxon>
        <taxon>Pseudomonadota</taxon>
        <taxon>Gammaproteobacteria</taxon>
        <taxon>Methylococcales</taxon>
        <taxon>Methylococcaceae</taxon>
        <taxon>Methylomonas</taxon>
    </lineage>
</organism>
<sequence length="234" mass="26792">MGKQVALQFEFQANQTFDSFFFGNNAEIISQLQRLAEGGSEQQIYVWGETGSGKSHLLQACCQQAKLLGKQPFYLQFPKDKLPEPEILDGLDMLELVCLDDIQNIAGHPLWQQSLFNFYNRHRQNNHQLLLAADCPPKYLAFELTDLKTRMAWGLTMKIQALRDDELIAALTHKAHYLGFDIPASVGRFLLHHYVHELPALWLLLEKIDRATLAAQRKLTIPFLKKILAEEQGF</sequence>
<evidence type="ECO:0000313" key="3">
    <source>
        <dbReference type="EMBL" id="QWF70704.1"/>
    </source>
</evidence>
<dbReference type="Proteomes" id="UP000676649">
    <property type="component" value="Chromosome"/>
</dbReference>
<dbReference type="KEGG" id="mpad:KEF85_15495"/>
<evidence type="ECO:0000313" key="4">
    <source>
        <dbReference type="Proteomes" id="UP000676649"/>
    </source>
</evidence>
<dbReference type="SUPFAM" id="SSF52540">
    <property type="entry name" value="P-loop containing nucleoside triphosphate hydrolases"/>
    <property type="match status" value="1"/>
</dbReference>
<dbReference type="InterPro" id="IPR027417">
    <property type="entry name" value="P-loop_NTPase"/>
</dbReference>
<dbReference type="Pfam" id="PF00308">
    <property type="entry name" value="Bac_DnaA"/>
    <property type="match status" value="1"/>
</dbReference>
<dbReference type="InterPro" id="IPR055199">
    <property type="entry name" value="Hda_lid"/>
</dbReference>
<dbReference type="NCBIfam" id="TIGR03420">
    <property type="entry name" value="DnaA_homol_Hda"/>
    <property type="match status" value="1"/>
</dbReference>
<dbReference type="RefSeq" id="WP_215582116.1">
    <property type="nucleotide sequence ID" value="NZ_CP073754.1"/>
</dbReference>
<dbReference type="InterPro" id="IPR017788">
    <property type="entry name" value="Hda"/>
</dbReference>
<evidence type="ECO:0000259" key="2">
    <source>
        <dbReference type="Pfam" id="PF22688"/>
    </source>
</evidence>
<dbReference type="Pfam" id="PF22688">
    <property type="entry name" value="Hda_lid"/>
    <property type="match status" value="1"/>
</dbReference>
<dbReference type="PANTHER" id="PTHR30050">
    <property type="entry name" value="CHROMOSOMAL REPLICATION INITIATOR PROTEIN DNAA"/>
    <property type="match status" value="1"/>
</dbReference>
<feature type="domain" description="Chromosomal replication initiator protein DnaA ATPAse" evidence="1">
    <location>
        <begin position="94"/>
        <end position="157"/>
    </location>
</feature>